<organism evidence="6 7">
    <name type="scientific">Blautia wexlerae</name>
    <dbReference type="NCBI Taxonomy" id="418240"/>
    <lineage>
        <taxon>Bacteria</taxon>
        <taxon>Bacillati</taxon>
        <taxon>Bacillota</taxon>
        <taxon>Clostridia</taxon>
        <taxon>Lachnospirales</taxon>
        <taxon>Lachnospiraceae</taxon>
        <taxon>Blautia</taxon>
    </lineage>
</organism>
<dbReference type="AlphaFoldDB" id="A0A564WQE3"/>
<dbReference type="GO" id="GO:0003824">
    <property type="term" value="F:catalytic activity"/>
    <property type="evidence" value="ECO:0007669"/>
    <property type="project" value="InterPro"/>
</dbReference>
<sequence>MDYELHLAGLEIEITRDCNLNCPHCMRYEPNEPMDAYRGTVIAPEVIDALFDRYRHIELLLLTGGEPMLHPEIITYIVDKIIEKQVYVEQIQVITNGTIASKEAVTALNKAYEYITENCVDWEYPVHIGISTDYHDNQSSIQTVYNFYKQQCKFDVRLHQVDLSDAKQLSLTYSGRAKTLTNINEHLDPINHKICTTADGKVLCMLDLTLTGNFVLATQHSFQDADNPENILCPVDGNLLLAIMQWNYNHPLNCEEVKVKAWTQHTLDTGNYFGKKATTHDYEICKQSLEYYNDTEIYRKEVHEQFPALYPDDIENISNMSEEQSYLCCQIQATLLQRMRSSTPIDTSCWCTCPKKESQNKTTGKGCFQSLPLQRRN</sequence>
<dbReference type="Pfam" id="PF04055">
    <property type="entry name" value="Radical_SAM"/>
    <property type="match status" value="1"/>
</dbReference>
<name>A0A564WQE3_9FIRM</name>
<evidence type="ECO:0000256" key="1">
    <source>
        <dbReference type="ARBA" id="ARBA00022691"/>
    </source>
</evidence>
<dbReference type="InterPro" id="IPR058240">
    <property type="entry name" value="rSAM_sf"/>
</dbReference>
<dbReference type="InterPro" id="IPR013785">
    <property type="entry name" value="Aldolase_TIM"/>
</dbReference>
<evidence type="ECO:0000256" key="2">
    <source>
        <dbReference type="ARBA" id="ARBA00022723"/>
    </source>
</evidence>
<keyword evidence="7" id="KW-1185">Reference proteome</keyword>
<dbReference type="InterPro" id="IPR007197">
    <property type="entry name" value="rSAM"/>
</dbReference>
<proteinExistence type="predicted"/>
<dbReference type="Proteomes" id="UP000366766">
    <property type="component" value="Unassembled WGS sequence"/>
</dbReference>
<dbReference type="PANTHER" id="PTHR11228">
    <property type="entry name" value="RADICAL SAM DOMAIN PROTEIN"/>
    <property type="match status" value="1"/>
</dbReference>
<feature type="domain" description="Radical SAM core" evidence="5">
    <location>
        <begin position="12"/>
        <end position="111"/>
    </location>
</feature>
<dbReference type="PANTHER" id="PTHR11228:SF7">
    <property type="entry name" value="PQQA PEPTIDE CYCLASE"/>
    <property type="match status" value="1"/>
</dbReference>
<dbReference type="CDD" id="cd01335">
    <property type="entry name" value="Radical_SAM"/>
    <property type="match status" value="1"/>
</dbReference>
<evidence type="ECO:0000313" key="6">
    <source>
        <dbReference type="EMBL" id="VUX64666.1"/>
    </source>
</evidence>
<dbReference type="InterPro" id="IPR050377">
    <property type="entry name" value="Radical_SAM_PqqE_MftC-like"/>
</dbReference>
<dbReference type="SFLD" id="SFLDS00029">
    <property type="entry name" value="Radical_SAM"/>
    <property type="match status" value="1"/>
</dbReference>
<dbReference type="GO" id="GO:0051536">
    <property type="term" value="F:iron-sulfur cluster binding"/>
    <property type="evidence" value="ECO:0007669"/>
    <property type="project" value="UniProtKB-KW"/>
</dbReference>
<gene>
    <name evidence="6" type="ORF">BWLFYP14_01519</name>
</gene>
<evidence type="ECO:0000256" key="4">
    <source>
        <dbReference type="ARBA" id="ARBA00023014"/>
    </source>
</evidence>
<dbReference type="EMBL" id="CABHOF010000035">
    <property type="protein sequence ID" value="VUX64666.1"/>
    <property type="molecule type" value="Genomic_DNA"/>
</dbReference>
<protein>
    <submittedName>
        <fullName evidence="6">Molybdenum cofactor biosynthesis protein A</fullName>
    </submittedName>
</protein>
<dbReference type="Gene3D" id="3.20.20.70">
    <property type="entry name" value="Aldolase class I"/>
    <property type="match status" value="1"/>
</dbReference>
<dbReference type="SUPFAM" id="SSF102114">
    <property type="entry name" value="Radical SAM enzymes"/>
    <property type="match status" value="1"/>
</dbReference>
<dbReference type="GO" id="GO:0046872">
    <property type="term" value="F:metal ion binding"/>
    <property type="evidence" value="ECO:0007669"/>
    <property type="project" value="UniProtKB-KW"/>
</dbReference>
<dbReference type="RefSeq" id="WP_186292063.1">
    <property type="nucleotide sequence ID" value="NZ_CABHOF010000035.1"/>
</dbReference>
<accession>A0A564WQE3</accession>
<reference evidence="6 7" key="1">
    <citation type="submission" date="2019-07" db="EMBL/GenBank/DDBJ databases">
        <authorList>
            <person name="Chang H.-W."/>
            <person name="Raman A."/>
            <person name="Venkatesh S."/>
            <person name="Gehrig J."/>
        </authorList>
    </citation>
    <scope>NUCLEOTIDE SEQUENCE [LARGE SCALE GENOMIC DNA]</scope>
    <source>
        <strain evidence="6">Blautia_wexlerae_LFYP_14</strain>
    </source>
</reference>
<evidence type="ECO:0000256" key="3">
    <source>
        <dbReference type="ARBA" id="ARBA00023004"/>
    </source>
</evidence>
<keyword evidence="3" id="KW-0408">Iron</keyword>
<keyword evidence="1" id="KW-0949">S-adenosyl-L-methionine</keyword>
<keyword evidence="4" id="KW-0411">Iron-sulfur</keyword>
<evidence type="ECO:0000313" key="7">
    <source>
        <dbReference type="Proteomes" id="UP000366766"/>
    </source>
</evidence>
<keyword evidence="2" id="KW-0479">Metal-binding</keyword>
<dbReference type="SFLD" id="SFLDG01067">
    <property type="entry name" value="SPASM/twitch_domain_containing"/>
    <property type="match status" value="1"/>
</dbReference>
<evidence type="ECO:0000259" key="5">
    <source>
        <dbReference type="Pfam" id="PF04055"/>
    </source>
</evidence>